<name>F4QHI8_9CAUL</name>
<feature type="transmembrane region" description="Helical" evidence="7">
    <location>
        <begin position="115"/>
        <end position="135"/>
    </location>
</feature>
<dbReference type="STRING" id="715226.ABI_11620"/>
<proteinExistence type="inferred from homology"/>
<sequence length="143" mass="15667">MTTLLTAYNQFETRLLGLGWLKGLSLLAIRIYLAQFFFFAGLTKIQSWPATIALFTDEYKVPLLPPDLAAVMAAAGELTLPVLLLVGLLSRIAAAGLFAMTLVIAVFVYPGYAENYFLLLLSFAIVAHGGGLFSIDHWLGRKR</sequence>
<dbReference type="Pfam" id="PF07681">
    <property type="entry name" value="DoxX"/>
    <property type="match status" value="1"/>
</dbReference>
<dbReference type="InterPro" id="IPR032808">
    <property type="entry name" value="DoxX"/>
</dbReference>
<keyword evidence="4 7" id="KW-0812">Transmembrane</keyword>
<feature type="transmembrane region" description="Helical" evidence="7">
    <location>
        <begin position="82"/>
        <end position="109"/>
    </location>
</feature>
<evidence type="ECO:0000313" key="9">
    <source>
        <dbReference type="Proteomes" id="UP000006512"/>
    </source>
</evidence>
<dbReference type="PANTHER" id="PTHR33452">
    <property type="entry name" value="OXIDOREDUCTASE CATD-RELATED"/>
    <property type="match status" value="1"/>
</dbReference>
<keyword evidence="9" id="KW-1185">Reference proteome</keyword>
<dbReference type="AlphaFoldDB" id="F4QHI8"/>
<dbReference type="EMBL" id="GL883077">
    <property type="protein sequence ID" value="EGF92725.1"/>
    <property type="molecule type" value="Genomic_DNA"/>
</dbReference>
<feature type="transmembrane region" description="Helical" evidence="7">
    <location>
        <begin position="20"/>
        <end position="42"/>
    </location>
</feature>
<reference evidence="9" key="1">
    <citation type="submission" date="2011-03" db="EMBL/GenBank/DDBJ databases">
        <title>Draft genome sequence of Brevundimonas diminuta.</title>
        <authorList>
            <person name="Brown P.J.B."/>
            <person name="Buechlein A."/>
            <person name="Hemmerich C."/>
            <person name="Brun Y.V."/>
        </authorList>
    </citation>
    <scope>NUCLEOTIDE SEQUENCE [LARGE SCALE GENOMIC DNA]</scope>
    <source>
        <strain evidence="9">C19</strain>
    </source>
</reference>
<evidence type="ECO:0000256" key="1">
    <source>
        <dbReference type="ARBA" id="ARBA00004651"/>
    </source>
</evidence>
<dbReference type="PANTHER" id="PTHR33452:SF1">
    <property type="entry name" value="INNER MEMBRANE PROTEIN YPHA-RELATED"/>
    <property type="match status" value="1"/>
</dbReference>
<keyword evidence="5 7" id="KW-1133">Transmembrane helix</keyword>
<dbReference type="InterPro" id="IPR051907">
    <property type="entry name" value="DoxX-like_oxidoreductase"/>
</dbReference>
<dbReference type="Proteomes" id="UP000006512">
    <property type="component" value="Unassembled WGS sequence"/>
</dbReference>
<protein>
    <submittedName>
        <fullName evidence="8">DoxX family protein</fullName>
    </submittedName>
</protein>
<evidence type="ECO:0000256" key="7">
    <source>
        <dbReference type="SAM" id="Phobius"/>
    </source>
</evidence>
<keyword evidence="6 7" id="KW-0472">Membrane</keyword>
<gene>
    <name evidence="8" type="ORF">ABI_11620</name>
</gene>
<evidence type="ECO:0000256" key="6">
    <source>
        <dbReference type="ARBA" id="ARBA00023136"/>
    </source>
</evidence>
<dbReference type="OrthoDB" id="121744at2"/>
<dbReference type="eggNOG" id="COG2259">
    <property type="taxonomic scope" value="Bacteria"/>
</dbReference>
<evidence type="ECO:0000256" key="4">
    <source>
        <dbReference type="ARBA" id="ARBA00022692"/>
    </source>
</evidence>
<dbReference type="RefSeq" id="WP_006271906.1">
    <property type="nucleotide sequence ID" value="NZ_GL883077.1"/>
</dbReference>
<comment type="subcellular location">
    <subcellularLocation>
        <location evidence="1">Cell membrane</location>
        <topology evidence="1">Multi-pass membrane protein</topology>
    </subcellularLocation>
</comment>
<accession>F4QHI8</accession>
<dbReference type="GO" id="GO:0005886">
    <property type="term" value="C:plasma membrane"/>
    <property type="evidence" value="ECO:0007669"/>
    <property type="project" value="UniProtKB-SubCell"/>
</dbReference>
<keyword evidence="3" id="KW-1003">Cell membrane</keyword>
<evidence type="ECO:0000256" key="5">
    <source>
        <dbReference type="ARBA" id="ARBA00022989"/>
    </source>
</evidence>
<dbReference type="HOGENOM" id="CLU_058421_4_1_5"/>
<evidence type="ECO:0000256" key="2">
    <source>
        <dbReference type="ARBA" id="ARBA00006679"/>
    </source>
</evidence>
<evidence type="ECO:0000256" key="3">
    <source>
        <dbReference type="ARBA" id="ARBA00022475"/>
    </source>
</evidence>
<organism evidence="8 9">
    <name type="scientific">Asticcacaulis biprosthecium C19</name>
    <dbReference type="NCBI Taxonomy" id="715226"/>
    <lineage>
        <taxon>Bacteria</taxon>
        <taxon>Pseudomonadati</taxon>
        <taxon>Pseudomonadota</taxon>
        <taxon>Alphaproteobacteria</taxon>
        <taxon>Caulobacterales</taxon>
        <taxon>Caulobacteraceae</taxon>
        <taxon>Asticcacaulis</taxon>
    </lineage>
</organism>
<evidence type="ECO:0000313" key="8">
    <source>
        <dbReference type="EMBL" id="EGF92725.1"/>
    </source>
</evidence>
<comment type="similarity">
    <text evidence="2">Belongs to the DoxX family.</text>
</comment>